<keyword evidence="2" id="KW-0444">Lipid biosynthesis</keyword>
<protein>
    <recommendedName>
        <fullName evidence="1">lipid-A-disaccharide synthase</fullName>
        <ecNumber evidence="1">2.4.1.182</ecNumber>
    </recommendedName>
</protein>
<keyword evidence="3" id="KW-0441">Lipid A biosynthesis</keyword>
<dbReference type="GO" id="GO:0005543">
    <property type="term" value="F:phospholipid binding"/>
    <property type="evidence" value="ECO:0007669"/>
    <property type="project" value="TreeGrafter"/>
</dbReference>
<sequence length="85" mass="9958">VQHIKKYNQHIEFYGHGGDRMEKEGVQIIEHINKLAIVGFVEVVKYLPFMMSVMGKTINWIKENKPERIILVDYPGFNLRLAKES</sequence>
<comment type="catalytic activity">
    <reaction evidence="7">
        <text>a lipid X + a UDP-2-N,3-O-bis[(3R)-3-hydroxyacyl]-alpha-D-glucosamine = a lipid A disaccharide + UDP + H(+)</text>
        <dbReference type="Rhea" id="RHEA:67828"/>
        <dbReference type="ChEBI" id="CHEBI:15378"/>
        <dbReference type="ChEBI" id="CHEBI:58223"/>
        <dbReference type="ChEBI" id="CHEBI:137748"/>
        <dbReference type="ChEBI" id="CHEBI:176338"/>
        <dbReference type="ChEBI" id="CHEBI:176343"/>
        <dbReference type="EC" id="2.4.1.182"/>
    </reaction>
</comment>
<dbReference type="PANTHER" id="PTHR30372:SF4">
    <property type="entry name" value="LIPID-A-DISACCHARIDE SYNTHASE, MITOCHONDRIAL-RELATED"/>
    <property type="match status" value="1"/>
</dbReference>
<evidence type="ECO:0000313" key="8">
    <source>
        <dbReference type="EMBL" id="SVB01156.1"/>
    </source>
</evidence>
<dbReference type="AlphaFoldDB" id="A0A382AI32"/>
<evidence type="ECO:0000256" key="5">
    <source>
        <dbReference type="ARBA" id="ARBA00022679"/>
    </source>
</evidence>
<feature type="non-terminal residue" evidence="8">
    <location>
        <position position="1"/>
    </location>
</feature>
<evidence type="ECO:0000256" key="1">
    <source>
        <dbReference type="ARBA" id="ARBA00012687"/>
    </source>
</evidence>
<evidence type="ECO:0000256" key="7">
    <source>
        <dbReference type="ARBA" id="ARBA00048975"/>
    </source>
</evidence>
<dbReference type="GO" id="GO:0009245">
    <property type="term" value="P:lipid A biosynthetic process"/>
    <property type="evidence" value="ECO:0007669"/>
    <property type="project" value="UniProtKB-KW"/>
</dbReference>
<evidence type="ECO:0000256" key="4">
    <source>
        <dbReference type="ARBA" id="ARBA00022676"/>
    </source>
</evidence>
<keyword evidence="6" id="KW-0443">Lipid metabolism</keyword>
<dbReference type="GO" id="GO:0008915">
    <property type="term" value="F:lipid-A-disaccharide synthase activity"/>
    <property type="evidence" value="ECO:0007669"/>
    <property type="project" value="UniProtKB-EC"/>
</dbReference>
<dbReference type="EC" id="2.4.1.182" evidence="1"/>
<dbReference type="PANTHER" id="PTHR30372">
    <property type="entry name" value="LIPID-A-DISACCHARIDE SYNTHASE"/>
    <property type="match status" value="1"/>
</dbReference>
<proteinExistence type="predicted"/>
<name>A0A382AI32_9ZZZZ</name>
<reference evidence="8" key="1">
    <citation type="submission" date="2018-05" db="EMBL/GenBank/DDBJ databases">
        <authorList>
            <person name="Lanie J.A."/>
            <person name="Ng W.-L."/>
            <person name="Kazmierczak K.M."/>
            <person name="Andrzejewski T.M."/>
            <person name="Davidsen T.M."/>
            <person name="Wayne K.J."/>
            <person name="Tettelin H."/>
            <person name="Glass J.I."/>
            <person name="Rusch D."/>
            <person name="Podicherti R."/>
            <person name="Tsui H.-C.T."/>
            <person name="Winkler M.E."/>
        </authorList>
    </citation>
    <scope>NUCLEOTIDE SEQUENCE</scope>
</reference>
<keyword evidence="4" id="KW-0328">Glycosyltransferase</keyword>
<dbReference type="GO" id="GO:0016020">
    <property type="term" value="C:membrane"/>
    <property type="evidence" value="ECO:0007669"/>
    <property type="project" value="GOC"/>
</dbReference>
<accession>A0A382AI32</accession>
<organism evidence="8">
    <name type="scientific">marine metagenome</name>
    <dbReference type="NCBI Taxonomy" id="408172"/>
    <lineage>
        <taxon>unclassified sequences</taxon>
        <taxon>metagenomes</taxon>
        <taxon>ecological metagenomes</taxon>
    </lineage>
</organism>
<keyword evidence="5" id="KW-0808">Transferase</keyword>
<dbReference type="EMBL" id="UINC01025490">
    <property type="protein sequence ID" value="SVB01156.1"/>
    <property type="molecule type" value="Genomic_DNA"/>
</dbReference>
<evidence type="ECO:0000256" key="3">
    <source>
        <dbReference type="ARBA" id="ARBA00022556"/>
    </source>
</evidence>
<evidence type="ECO:0000256" key="6">
    <source>
        <dbReference type="ARBA" id="ARBA00023098"/>
    </source>
</evidence>
<dbReference type="Pfam" id="PF02684">
    <property type="entry name" value="LpxB"/>
    <property type="match status" value="1"/>
</dbReference>
<dbReference type="InterPro" id="IPR003835">
    <property type="entry name" value="Glyco_trans_19"/>
</dbReference>
<evidence type="ECO:0000256" key="2">
    <source>
        <dbReference type="ARBA" id="ARBA00022516"/>
    </source>
</evidence>
<gene>
    <name evidence="8" type="ORF">METZ01_LOCUS154010</name>
</gene>
<feature type="non-terminal residue" evidence="8">
    <location>
        <position position="85"/>
    </location>
</feature>